<reference evidence="3" key="1">
    <citation type="submission" date="2017-03" db="EMBL/GenBank/DDBJ databases">
        <authorList>
            <person name="Safronova V.I."/>
            <person name="Sazanova A.L."/>
            <person name="Chirak E.R."/>
        </authorList>
    </citation>
    <scope>NUCLEOTIDE SEQUENCE [LARGE SCALE GENOMIC DNA]</scope>
    <source>
        <strain evidence="3">Ach-343</strain>
    </source>
</reference>
<keyword evidence="1" id="KW-0472">Membrane</keyword>
<name>A0A2W7BUK7_9HYPH</name>
<protein>
    <submittedName>
        <fullName evidence="2">Uncharacterized protein</fullName>
    </submittedName>
</protein>
<dbReference type="AlphaFoldDB" id="A0A2W7BUK7"/>
<keyword evidence="1" id="KW-1133">Transmembrane helix</keyword>
<keyword evidence="3" id="KW-1185">Reference proteome</keyword>
<sequence>MDPATISAVSALSGSAIGAMASFATTWLTQNHQDHMQRLDKEGSRRERLFAEFIDQASKAYADGVVQEDLDDPAKLVPMYATINKLRLFAKPTTIEAAEAVLASIVKTYETPPSDLETLKSQVAGHDILNSFAESCRQELTQLR</sequence>
<organism evidence="2 3">
    <name type="scientific">Mesorhizobium kowhaii</name>
    <dbReference type="NCBI Taxonomy" id="1300272"/>
    <lineage>
        <taxon>Bacteria</taxon>
        <taxon>Pseudomonadati</taxon>
        <taxon>Pseudomonadota</taxon>
        <taxon>Alphaproteobacteria</taxon>
        <taxon>Hyphomicrobiales</taxon>
        <taxon>Phyllobacteriaceae</taxon>
        <taxon>Mesorhizobium</taxon>
    </lineage>
</organism>
<accession>A0A2W7BUK7</accession>
<dbReference type="OrthoDB" id="8234117at2"/>
<feature type="transmembrane region" description="Helical" evidence="1">
    <location>
        <begin position="6"/>
        <end position="28"/>
    </location>
</feature>
<proteinExistence type="predicted"/>
<comment type="caution">
    <text evidence="2">The sequence shown here is derived from an EMBL/GenBank/DDBJ whole genome shotgun (WGS) entry which is preliminary data.</text>
</comment>
<gene>
    <name evidence="2" type="ORF">B5V02_33190</name>
</gene>
<keyword evidence="1" id="KW-0812">Transmembrane</keyword>
<dbReference type="Proteomes" id="UP000248616">
    <property type="component" value="Unassembled WGS sequence"/>
</dbReference>
<evidence type="ECO:0000313" key="3">
    <source>
        <dbReference type="Proteomes" id="UP000248616"/>
    </source>
</evidence>
<evidence type="ECO:0000256" key="1">
    <source>
        <dbReference type="SAM" id="Phobius"/>
    </source>
</evidence>
<evidence type="ECO:0000313" key="2">
    <source>
        <dbReference type="EMBL" id="PZV34257.1"/>
    </source>
</evidence>
<dbReference type="EMBL" id="MZXV01000076">
    <property type="protein sequence ID" value="PZV34257.1"/>
    <property type="molecule type" value="Genomic_DNA"/>
</dbReference>